<comment type="caution">
    <text evidence="4">The sequence shown here is derived from an EMBL/GenBank/DDBJ whole genome shotgun (WGS) entry which is preliminary data.</text>
</comment>
<organism evidence="4 5">
    <name type="scientific">Nocardioides flavescens</name>
    <dbReference type="NCBI Taxonomy" id="2691959"/>
    <lineage>
        <taxon>Bacteria</taxon>
        <taxon>Bacillati</taxon>
        <taxon>Actinomycetota</taxon>
        <taxon>Actinomycetes</taxon>
        <taxon>Propionibacteriales</taxon>
        <taxon>Nocardioidaceae</taxon>
        <taxon>Nocardioides</taxon>
    </lineage>
</organism>
<feature type="region of interest" description="Disordered" evidence="1">
    <location>
        <begin position="46"/>
        <end position="67"/>
    </location>
</feature>
<name>A0A6L7EXV0_9ACTN</name>
<reference evidence="4 5" key="1">
    <citation type="submission" date="2019-12" db="EMBL/GenBank/DDBJ databases">
        <authorList>
            <person name="Kun Z."/>
        </authorList>
    </citation>
    <scope>NUCLEOTIDE SEQUENCE [LARGE SCALE GENOMIC DNA]</scope>
    <source>
        <strain evidence="4 5">YIM 123512</strain>
    </source>
</reference>
<keyword evidence="2" id="KW-0812">Transmembrane</keyword>
<feature type="transmembrane region" description="Helical" evidence="2">
    <location>
        <begin position="398"/>
        <end position="419"/>
    </location>
</feature>
<evidence type="ECO:0000313" key="4">
    <source>
        <dbReference type="EMBL" id="MXG90706.1"/>
    </source>
</evidence>
<feature type="compositionally biased region" description="Pro residues" evidence="1">
    <location>
        <begin position="364"/>
        <end position="379"/>
    </location>
</feature>
<evidence type="ECO:0000256" key="1">
    <source>
        <dbReference type="SAM" id="MobiDB-lite"/>
    </source>
</evidence>
<proteinExistence type="predicted"/>
<keyword evidence="3" id="KW-0732">Signal</keyword>
<sequence>MKRVGTTTAAVAGAAALVLLSGAPGVAATPVAQASATALSLTLGGQPADSGTYRVQNDGTSQSATGSNAPALTALGGQSLIKAGTLAQDATTRVTDGRGYSQACAGLAGQGATVAAVGDGATCLSPGQAVTINAGNIDLSRLQIVSSGLLQGFDQQTQTALQPLLQPLTSALQTGLTQALSQLGLAVNLDLGAVQSSCTAGPGTADGTARLAGARAFVQVGGQQVDLVNLPADPAPNTHVVGALGDVAALIENAVRTQLTTVLGNLPGGLALPIGVDQTAVLNNALSTLGQQLQPLQDNVIDVTLNKQTRPAADQIEVTALDVAVLPVAQQQFGVTAFDLKIGTSACGPSGEVAFEAPAAPAATPSPTPTRTPQAPPKVPTSVPAGLASADQPASSHWGGLLAVAGLLVAGIGAVGSVVRSATSKG</sequence>
<accession>A0A6L7EXV0</accession>
<dbReference type="RefSeq" id="WP_160878629.1">
    <property type="nucleotide sequence ID" value="NZ_WUEK01000008.1"/>
</dbReference>
<feature type="signal peptide" evidence="3">
    <location>
        <begin position="1"/>
        <end position="27"/>
    </location>
</feature>
<protein>
    <recommendedName>
        <fullName evidence="6">Choice-of-anchor G family protein</fullName>
    </recommendedName>
</protein>
<feature type="chain" id="PRO_5039006645" description="Choice-of-anchor G family protein" evidence="3">
    <location>
        <begin position="28"/>
        <end position="426"/>
    </location>
</feature>
<evidence type="ECO:0008006" key="6">
    <source>
        <dbReference type="Google" id="ProtNLM"/>
    </source>
</evidence>
<keyword evidence="2" id="KW-0472">Membrane</keyword>
<evidence type="ECO:0000256" key="3">
    <source>
        <dbReference type="SAM" id="SignalP"/>
    </source>
</evidence>
<dbReference type="EMBL" id="WUEK01000008">
    <property type="protein sequence ID" value="MXG90706.1"/>
    <property type="molecule type" value="Genomic_DNA"/>
</dbReference>
<keyword evidence="2" id="KW-1133">Transmembrane helix</keyword>
<dbReference type="Proteomes" id="UP000473325">
    <property type="component" value="Unassembled WGS sequence"/>
</dbReference>
<evidence type="ECO:0000313" key="5">
    <source>
        <dbReference type="Proteomes" id="UP000473325"/>
    </source>
</evidence>
<gene>
    <name evidence="4" type="ORF">GRQ65_14245</name>
</gene>
<evidence type="ECO:0000256" key="2">
    <source>
        <dbReference type="SAM" id="Phobius"/>
    </source>
</evidence>
<feature type="compositionally biased region" description="Polar residues" evidence="1">
    <location>
        <begin position="53"/>
        <end position="67"/>
    </location>
</feature>
<feature type="region of interest" description="Disordered" evidence="1">
    <location>
        <begin position="359"/>
        <end position="391"/>
    </location>
</feature>
<keyword evidence="5" id="KW-1185">Reference proteome</keyword>
<dbReference type="AlphaFoldDB" id="A0A6L7EXV0"/>